<dbReference type="PANTHER" id="PTHR31672:SF13">
    <property type="entry name" value="F-BOX PROTEIN CPR30-LIKE"/>
    <property type="match status" value="1"/>
</dbReference>
<dbReference type="EMBL" id="KZ305073">
    <property type="protein sequence ID" value="PIA30385.1"/>
    <property type="molecule type" value="Genomic_DNA"/>
</dbReference>
<keyword evidence="3" id="KW-1185">Reference proteome</keyword>
<evidence type="ECO:0000313" key="3">
    <source>
        <dbReference type="Proteomes" id="UP000230069"/>
    </source>
</evidence>
<dbReference type="InterPro" id="IPR050796">
    <property type="entry name" value="SCF_F-box_component"/>
</dbReference>
<reference evidence="2 3" key="1">
    <citation type="submission" date="2017-09" db="EMBL/GenBank/DDBJ databases">
        <title>WGS assembly of Aquilegia coerulea Goldsmith.</title>
        <authorList>
            <person name="Hodges S."/>
            <person name="Kramer E."/>
            <person name="Nordborg M."/>
            <person name="Tomkins J."/>
            <person name="Borevitz J."/>
            <person name="Derieg N."/>
            <person name="Yan J."/>
            <person name="Mihaltcheva S."/>
            <person name="Hayes R.D."/>
            <person name="Rokhsar D."/>
        </authorList>
    </citation>
    <scope>NUCLEOTIDE SEQUENCE [LARGE SCALE GENOMIC DNA]</scope>
    <source>
        <strain evidence="3">cv. Goldsmith</strain>
    </source>
</reference>
<dbReference type="InterPro" id="IPR036047">
    <property type="entry name" value="F-box-like_dom_sf"/>
</dbReference>
<dbReference type="Pfam" id="PF08268">
    <property type="entry name" value="FBA_3"/>
    <property type="match status" value="1"/>
</dbReference>
<dbReference type="PROSITE" id="PS50181">
    <property type="entry name" value="FBOX"/>
    <property type="match status" value="1"/>
</dbReference>
<evidence type="ECO:0000259" key="1">
    <source>
        <dbReference type="PROSITE" id="PS50181"/>
    </source>
</evidence>
<proteinExistence type="predicted"/>
<dbReference type="AlphaFoldDB" id="A0A2G5CGH6"/>
<dbReference type="Pfam" id="PF12937">
    <property type="entry name" value="F-box-like"/>
    <property type="match status" value="1"/>
</dbReference>
<feature type="domain" description="F-box" evidence="1">
    <location>
        <begin position="7"/>
        <end position="57"/>
    </location>
</feature>
<gene>
    <name evidence="2" type="ORF">AQUCO_05600076v1</name>
</gene>
<dbReference type="InParanoid" id="A0A2G5CGH6"/>
<dbReference type="InterPro" id="IPR017451">
    <property type="entry name" value="F-box-assoc_interact_dom"/>
</dbReference>
<sequence length="334" mass="38159">METITMTGAFAKLPVDISMDILSRLPLNTISQCRWVSKAWYDLVHSSSFAKVHYAKINKSPFMILWDDLGNDYLIDNHAFETLATSTIAHSIKFRTEVDKFYDVVGRVNGLACLSSMPAKFYPLPYCICNIHTGEIIMLPDSPRFDIAPISSGFGFDSVTEEYKVIRIWKKSCKLEAEVYAQGSRKWRLIRNVPNIAKSISSENIFLNGSMHWLTGKNGYEGIISFDVGREEFNVIKMPPDINVNTKSIKLEVLGECLSLIDTAFSGEKTIWVMKRYGIDESWVMEYVLRIVMFMRLNNIFMIFFFDKLQKPGNITSDSRRSCLVPNNSFTPPE</sequence>
<dbReference type="PANTHER" id="PTHR31672">
    <property type="entry name" value="BNACNNG10540D PROTEIN"/>
    <property type="match status" value="1"/>
</dbReference>
<name>A0A2G5CGH6_AQUCA</name>
<accession>A0A2G5CGH6</accession>
<dbReference type="Gene3D" id="1.20.1280.50">
    <property type="match status" value="1"/>
</dbReference>
<dbReference type="InterPro" id="IPR013187">
    <property type="entry name" value="F-box-assoc_dom_typ3"/>
</dbReference>
<protein>
    <recommendedName>
        <fullName evidence="1">F-box domain-containing protein</fullName>
    </recommendedName>
</protein>
<dbReference type="OrthoDB" id="610337at2759"/>
<dbReference type="SUPFAM" id="SSF81383">
    <property type="entry name" value="F-box domain"/>
    <property type="match status" value="1"/>
</dbReference>
<dbReference type="FunCoup" id="A0A2G5CGH6">
    <property type="interactions" value="404"/>
</dbReference>
<dbReference type="STRING" id="218851.A0A2G5CGH6"/>
<evidence type="ECO:0000313" key="2">
    <source>
        <dbReference type="EMBL" id="PIA30385.1"/>
    </source>
</evidence>
<dbReference type="InterPro" id="IPR001810">
    <property type="entry name" value="F-box_dom"/>
</dbReference>
<dbReference type="Proteomes" id="UP000230069">
    <property type="component" value="Unassembled WGS sequence"/>
</dbReference>
<dbReference type="SMART" id="SM00256">
    <property type="entry name" value="FBOX"/>
    <property type="match status" value="1"/>
</dbReference>
<dbReference type="NCBIfam" id="TIGR01640">
    <property type="entry name" value="F_box_assoc_1"/>
    <property type="match status" value="1"/>
</dbReference>
<organism evidence="2 3">
    <name type="scientific">Aquilegia coerulea</name>
    <name type="common">Rocky mountain columbine</name>
    <dbReference type="NCBI Taxonomy" id="218851"/>
    <lineage>
        <taxon>Eukaryota</taxon>
        <taxon>Viridiplantae</taxon>
        <taxon>Streptophyta</taxon>
        <taxon>Embryophyta</taxon>
        <taxon>Tracheophyta</taxon>
        <taxon>Spermatophyta</taxon>
        <taxon>Magnoliopsida</taxon>
        <taxon>Ranunculales</taxon>
        <taxon>Ranunculaceae</taxon>
        <taxon>Thalictroideae</taxon>
        <taxon>Aquilegia</taxon>
    </lineage>
</organism>